<sequence>MAEMNLKEVNSAEEAPESSRESLPLDLEKGSTGQGEASKELTELAEPEKAHTHGGVFSAITHHTTHHTAPSIRHVTTAQDWDGLDDPENPMNWPLGLKIYHTIIPALLAFVVTFGSSVYSPGYPLVAKEFHVSKEAAILPLSLYVIGLGLGPAIAAPISETYGRLPVYQLSLPLSMLFTLGAGFSKSYASLMVCRFFAGTFGSPVLAIGGGTNADMYPPRSRAISTAFFIFSPFMGPALGPIIGGFAAQYKGWRWTQWCILFVSVAVYAAGLPMKETYKKVLLQRRAKKLNLAPPKENMPTGWARFKFFLAFTLLRPFHMLFFEPIVGFLSLYSAFTFGLLFAYFVAFPYVFIGTYHFTTAQSGLAFVSIGIGCMLSVVTTILTDNLIYQKEHHKAQVNGTVHVSPEHRLYTAMMGSVGVSVGLFWFAWTARRDVHWAVPIASGIPFAWGNLSIFTSSALYVIDTYGPMNGSSAIAANGFARYIAGAAFPLFTVQMYHRLGIDWATSLLGFLSLLMLPIPWALYKWGPKIRKTSHYPTIKA</sequence>
<feature type="domain" description="Major facilitator superfamily (MFS) profile" evidence="7">
    <location>
        <begin position="101"/>
        <end position="541"/>
    </location>
</feature>
<keyword evidence="2 6" id="KW-0812">Transmembrane</keyword>
<dbReference type="SUPFAM" id="SSF103473">
    <property type="entry name" value="MFS general substrate transporter"/>
    <property type="match status" value="1"/>
</dbReference>
<dbReference type="CDD" id="cd17323">
    <property type="entry name" value="MFS_Tpo1_MDR_like"/>
    <property type="match status" value="1"/>
</dbReference>
<comment type="subcellular location">
    <subcellularLocation>
        <location evidence="1">Membrane</location>
        <topology evidence="1">Multi-pass membrane protein</topology>
    </subcellularLocation>
</comment>
<protein>
    <submittedName>
        <fullName evidence="8">Putative bicyclomycin resistance protein</fullName>
    </submittedName>
</protein>
<dbReference type="AlphaFoldDB" id="A0A6G1HUR5"/>
<feature type="transmembrane region" description="Helical" evidence="6">
    <location>
        <begin position="410"/>
        <end position="429"/>
    </location>
</feature>
<dbReference type="GO" id="GO:0005886">
    <property type="term" value="C:plasma membrane"/>
    <property type="evidence" value="ECO:0007669"/>
    <property type="project" value="TreeGrafter"/>
</dbReference>
<gene>
    <name evidence="8" type="ORF">EJ06DRAFT_531175</name>
</gene>
<feature type="transmembrane region" description="Helical" evidence="6">
    <location>
        <begin position="441"/>
        <end position="463"/>
    </location>
</feature>
<dbReference type="GO" id="GO:0015606">
    <property type="term" value="F:spermidine transmembrane transporter activity"/>
    <property type="evidence" value="ECO:0007669"/>
    <property type="project" value="TreeGrafter"/>
</dbReference>
<dbReference type="PANTHER" id="PTHR23502">
    <property type="entry name" value="MAJOR FACILITATOR SUPERFAMILY"/>
    <property type="match status" value="1"/>
</dbReference>
<evidence type="ECO:0000256" key="4">
    <source>
        <dbReference type="ARBA" id="ARBA00023136"/>
    </source>
</evidence>
<feature type="transmembrane region" description="Helical" evidence="6">
    <location>
        <begin position="255"/>
        <end position="274"/>
    </location>
</feature>
<evidence type="ECO:0000256" key="1">
    <source>
        <dbReference type="ARBA" id="ARBA00004141"/>
    </source>
</evidence>
<feature type="compositionally biased region" description="Basic and acidic residues" evidence="5">
    <location>
        <begin position="37"/>
        <end position="48"/>
    </location>
</feature>
<feature type="transmembrane region" description="Helical" evidence="6">
    <location>
        <begin position="223"/>
        <end position="243"/>
    </location>
</feature>
<dbReference type="OrthoDB" id="3936150at2759"/>
<dbReference type="Pfam" id="PF07690">
    <property type="entry name" value="MFS_1"/>
    <property type="match status" value="1"/>
</dbReference>
<dbReference type="InterPro" id="IPR020846">
    <property type="entry name" value="MFS_dom"/>
</dbReference>
<keyword evidence="9" id="KW-1185">Reference proteome</keyword>
<dbReference type="Proteomes" id="UP000799640">
    <property type="component" value="Unassembled WGS sequence"/>
</dbReference>
<feature type="transmembrane region" description="Helical" evidence="6">
    <location>
        <begin position="99"/>
        <end position="118"/>
    </location>
</feature>
<dbReference type="InterPro" id="IPR036259">
    <property type="entry name" value="MFS_trans_sf"/>
</dbReference>
<dbReference type="GO" id="GO:0000297">
    <property type="term" value="F:spermine transmembrane transporter activity"/>
    <property type="evidence" value="ECO:0007669"/>
    <property type="project" value="TreeGrafter"/>
</dbReference>
<evidence type="ECO:0000256" key="6">
    <source>
        <dbReference type="SAM" id="Phobius"/>
    </source>
</evidence>
<proteinExistence type="predicted"/>
<feature type="transmembrane region" description="Helical" evidence="6">
    <location>
        <begin position="165"/>
        <end position="184"/>
    </location>
</feature>
<feature type="transmembrane region" description="Helical" evidence="6">
    <location>
        <begin position="365"/>
        <end position="389"/>
    </location>
</feature>
<dbReference type="EMBL" id="ML996697">
    <property type="protein sequence ID" value="KAF2399651.1"/>
    <property type="molecule type" value="Genomic_DNA"/>
</dbReference>
<dbReference type="FunFam" id="1.20.1250.20:FF:000011">
    <property type="entry name" value="MFS multidrug transporter, putative"/>
    <property type="match status" value="1"/>
</dbReference>
<feature type="transmembrane region" description="Helical" evidence="6">
    <location>
        <begin position="326"/>
        <end position="353"/>
    </location>
</feature>
<dbReference type="InterPro" id="IPR011701">
    <property type="entry name" value="MFS"/>
</dbReference>
<evidence type="ECO:0000313" key="8">
    <source>
        <dbReference type="EMBL" id="KAF2399651.1"/>
    </source>
</evidence>
<feature type="transmembrane region" description="Helical" evidence="6">
    <location>
        <begin position="138"/>
        <end position="158"/>
    </location>
</feature>
<evidence type="ECO:0000313" key="9">
    <source>
        <dbReference type="Proteomes" id="UP000799640"/>
    </source>
</evidence>
<reference evidence="8" key="1">
    <citation type="journal article" date="2020" name="Stud. Mycol.">
        <title>101 Dothideomycetes genomes: a test case for predicting lifestyles and emergence of pathogens.</title>
        <authorList>
            <person name="Haridas S."/>
            <person name="Albert R."/>
            <person name="Binder M."/>
            <person name="Bloem J."/>
            <person name="Labutti K."/>
            <person name="Salamov A."/>
            <person name="Andreopoulos B."/>
            <person name="Baker S."/>
            <person name="Barry K."/>
            <person name="Bills G."/>
            <person name="Bluhm B."/>
            <person name="Cannon C."/>
            <person name="Castanera R."/>
            <person name="Culley D."/>
            <person name="Daum C."/>
            <person name="Ezra D."/>
            <person name="Gonzalez J."/>
            <person name="Henrissat B."/>
            <person name="Kuo A."/>
            <person name="Liang C."/>
            <person name="Lipzen A."/>
            <person name="Lutzoni F."/>
            <person name="Magnuson J."/>
            <person name="Mondo S."/>
            <person name="Nolan M."/>
            <person name="Ohm R."/>
            <person name="Pangilinan J."/>
            <person name="Park H.-J."/>
            <person name="Ramirez L."/>
            <person name="Alfaro M."/>
            <person name="Sun H."/>
            <person name="Tritt A."/>
            <person name="Yoshinaga Y."/>
            <person name="Zwiers L.-H."/>
            <person name="Turgeon B."/>
            <person name="Goodwin S."/>
            <person name="Spatafora J."/>
            <person name="Crous P."/>
            <person name="Grigoriev I."/>
        </authorList>
    </citation>
    <scope>NUCLEOTIDE SEQUENCE</scope>
    <source>
        <strain evidence="8">CBS 262.69</strain>
    </source>
</reference>
<keyword evidence="4 6" id="KW-0472">Membrane</keyword>
<evidence type="ECO:0000259" key="7">
    <source>
        <dbReference type="PROSITE" id="PS50850"/>
    </source>
</evidence>
<feature type="transmembrane region" description="Helical" evidence="6">
    <location>
        <begin position="190"/>
        <end position="211"/>
    </location>
</feature>
<name>A0A6G1HUR5_9PEZI</name>
<feature type="transmembrane region" description="Helical" evidence="6">
    <location>
        <begin position="504"/>
        <end position="524"/>
    </location>
</feature>
<dbReference type="Gene3D" id="1.20.1250.20">
    <property type="entry name" value="MFS general substrate transporter like domains"/>
    <property type="match status" value="1"/>
</dbReference>
<evidence type="ECO:0000256" key="3">
    <source>
        <dbReference type="ARBA" id="ARBA00022989"/>
    </source>
</evidence>
<accession>A0A6G1HUR5</accession>
<organism evidence="8 9">
    <name type="scientific">Trichodelitschia bisporula</name>
    <dbReference type="NCBI Taxonomy" id="703511"/>
    <lineage>
        <taxon>Eukaryota</taxon>
        <taxon>Fungi</taxon>
        <taxon>Dikarya</taxon>
        <taxon>Ascomycota</taxon>
        <taxon>Pezizomycotina</taxon>
        <taxon>Dothideomycetes</taxon>
        <taxon>Dothideomycetes incertae sedis</taxon>
        <taxon>Phaeotrichales</taxon>
        <taxon>Phaeotrichaceae</taxon>
        <taxon>Trichodelitschia</taxon>
    </lineage>
</organism>
<dbReference type="PROSITE" id="PS50850">
    <property type="entry name" value="MFS"/>
    <property type="match status" value="1"/>
</dbReference>
<feature type="region of interest" description="Disordered" evidence="5">
    <location>
        <begin position="1"/>
        <end position="48"/>
    </location>
</feature>
<keyword evidence="3 6" id="KW-1133">Transmembrane helix</keyword>
<dbReference type="PANTHER" id="PTHR23502:SF182">
    <property type="entry name" value="POLYAMINE TRANSPORTER, PUTATIVE-RELATED"/>
    <property type="match status" value="1"/>
</dbReference>
<evidence type="ECO:0000256" key="5">
    <source>
        <dbReference type="SAM" id="MobiDB-lite"/>
    </source>
</evidence>
<evidence type="ECO:0000256" key="2">
    <source>
        <dbReference type="ARBA" id="ARBA00022692"/>
    </source>
</evidence>